<accession>A0AAN8WX71</accession>
<dbReference type="EMBL" id="JAXCGZ010012166">
    <property type="protein sequence ID" value="KAK7073737.1"/>
    <property type="molecule type" value="Genomic_DNA"/>
</dbReference>
<keyword evidence="2" id="KW-1185">Reference proteome</keyword>
<dbReference type="Proteomes" id="UP001381693">
    <property type="component" value="Unassembled WGS sequence"/>
</dbReference>
<reference evidence="1 2" key="1">
    <citation type="submission" date="2023-11" db="EMBL/GenBank/DDBJ databases">
        <title>Halocaridina rubra genome assembly.</title>
        <authorList>
            <person name="Smith C."/>
        </authorList>
    </citation>
    <scope>NUCLEOTIDE SEQUENCE [LARGE SCALE GENOMIC DNA]</scope>
    <source>
        <strain evidence="1">EP-1</strain>
        <tissue evidence="1">Whole</tissue>
    </source>
</reference>
<sequence length="127" mass="14347">MLYIPFTNPKLKRAVENSCISRGFDIFVSSIATNFPDAYEETVVEVMCHTLSSSDSPTLIVQAVYLIVEHGGVVFSLQNSRTNLDLLGEEKSTTGKEMTMRIMLKLQPFIYKGILNGITHLWHKHNK</sequence>
<evidence type="ECO:0000313" key="1">
    <source>
        <dbReference type="EMBL" id="KAK7073737.1"/>
    </source>
</evidence>
<comment type="caution">
    <text evidence="1">The sequence shown here is derived from an EMBL/GenBank/DDBJ whole genome shotgun (WGS) entry which is preliminary data.</text>
</comment>
<protein>
    <submittedName>
        <fullName evidence="1">Uncharacterized protein</fullName>
    </submittedName>
</protein>
<proteinExistence type="predicted"/>
<evidence type="ECO:0000313" key="2">
    <source>
        <dbReference type="Proteomes" id="UP001381693"/>
    </source>
</evidence>
<organism evidence="1 2">
    <name type="scientific">Halocaridina rubra</name>
    <name type="common">Hawaiian red shrimp</name>
    <dbReference type="NCBI Taxonomy" id="373956"/>
    <lineage>
        <taxon>Eukaryota</taxon>
        <taxon>Metazoa</taxon>
        <taxon>Ecdysozoa</taxon>
        <taxon>Arthropoda</taxon>
        <taxon>Crustacea</taxon>
        <taxon>Multicrustacea</taxon>
        <taxon>Malacostraca</taxon>
        <taxon>Eumalacostraca</taxon>
        <taxon>Eucarida</taxon>
        <taxon>Decapoda</taxon>
        <taxon>Pleocyemata</taxon>
        <taxon>Caridea</taxon>
        <taxon>Atyoidea</taxon>
        <taxon>Atyidae</taxon>
        <taxon>Halocaridina</taxon>
    </lineage>
</organism>
<gene>
    <name evidence="1" type="ORF">SK128_017146</name>
</gene>
<dbReference type="AlphaFoldDB" id="A0AAN8WX71"/>
<name>A0AAN8WX71_HALRR</name>